<feature type="region of interest" description="Disordered" evidence="1">
    <location>
        <begin position="401"/>
        <end position="439"/>
    </location>
</feature>
<dbReference type="STRING" id="452863.Achl_1153"/>
<dbReference type="AlphaFoldDB" id="B8HEA9"/>
<sequence>MFRTLARLVVDPTLLNPAATPNPDVVFAHNPRQLSRWLEEVFAVNGVVKYFPNPGPTLTATTGQQAVIDALKMPPLLLGAYPSAITQGTAIPPGYNVPPLLGTTQPLPWDHLIYAFLLENTGIVEILGEVVRRYKVGETLAPPSVQTLVWARNTEELFFRDPPAFHILGVSSQLRPDARVNRRNAYWRMFGRDLSHAPLATPLGSALEGQPWKKDVGAGSNARFFDIWEELLRQVWQGILNDRNQGGPNATDRSYIAYLCQSLSEMLTMRRRGGMLAQEEFAYVCMLNWMHLTVEYETPVVKDLKAEAGVNGNPADRLAAIGARVGINPPRETRELFELAGLLSPLMWFIENGAFNDESDAEMLYHSNMVPNPVVADAMIRIIDLWQSATGTRIKDPTVVSVSPDAKRPAQPLRLPEPTPAASAPVFAPASSNGTKAKV</sequence>
<name>B8HEA9_PSECP</name>
<evidence type="ECO:0000313" key="2">
    <source>
        <dbReference type="EMBL" id="ACL39144.1"/>
    </source>
</evidence>
<accession>B8HEA9</accession>
<gene>
    <name evidence="2" type="ordered locus">Achl_1153</name>
</gene>
<evidence type="ECO:0000313" key="3">
    <source>
        <dbReference type="Proteomes" id="UP000002505"/>
    </source>
</evidence>
<dbReference type="KEGG" id="ach:Achl_1153"/>
<keyword evidence="3" id="KW-1185">Reference proteome</keyword>
<proteinExistence type="predicted"/>
<dbReference type="EMBL" id="CP001341">
    <property type="protein sequence ID" value="ACL39144.1"/>
    <property type="molecule type" value="Genomic_DNA"/>
</dbReference>
<dbReference type="HOGENOM" id="CLU_060498_0_0_11"/>
<dbReference type="RefSeq" id="WP_015936367.1">
    <property type="nucleotide sequence ID" value="NC_011886.1"/>
</dbReference>
<dbReference type="Proteomes" id="UP000002505">
    <property type="component" value="Chromosome"/>
</dbReference>
<reference evidence="2" key="1">
    <citation type="submission" date="2009-01" db="EMBL/GenBank/DDBJ databases">
        <title>Complete sequence of chromosome of Arthrobacter chlorophenolicus A6.</title>
        <authorList>
            <consortium name="US DOE Joint Genome Institute"/>
            <person name="Lucas S."/>
            <person name="Copeland A."/>
            <person name="Lapidus A."/>
            <person name="Glavina del Rio T."/>
            <person name="Tice H."/>
            <person name="Bruce D."/>
            <person name="Goodwin L."/>
            <person name="Pitluck S."/>
            <person name="Goltsman E."/>
            <person name="Clum A."/>
            <person name="Larimer F."/>
            <person name="Land M."/>
            <person name="Hauser L."/>
            <person name="Kyrpides N."/>
            <person name="Mikhailova N."/>
            <person name="Jansson J."/>
            <person name="Richardson P."/>
        </authorList>
    </citation>
    <scope>NUCLEOTIDE SEQUENCE [LARGE SCALE GENOMIC DNA]</scope>
    <source>
        <strain evidence="2">A6</strain>
    </source>
</reference>
<organism evidence="2 3">
    <name type="scientific">Pseudarthrobacter chlorophenolicus (strain ATCC 700700 / DSM 12829 / CIP 107037 / JCM 12360 / KCTC 9906 / NCIMB 13794 / A6)</name>
    <name type="common">Arthrobacter chlorophenolicus</name>
    <dbReference type="NCBI Taxonomy" id="452863"/>
    <lineage>
        <taxon>Bacteria</taxon>
        <taxon>Bacillati</taxon>
        <taxon>Actinomycetota</taxon>
        <taxon>Actinomycetes</taxon>
        <taxon>Micrococcales</taxon>
        <taxon>Micrococcaceae</taxon>
        <taxon>Pseudarthrobacter</taxon>
    </lineage>
</organism>
<feature type="compositionally biased region" description="Low complexity" evidence="1">
    <location>
        <begin position="420"/>
        <end position="432"/>
    </location>
</feature>
<protein>
    <submittedName>
        <fullName evidence="2">Uncharacterized protein</fullName>
    </submittedName>
</protein>
<evidence type="ECO:0000256" key="1">
    <source>
        <dbReference type="SAM" id="MobiDB-lite"/>
    </source>
</evidence>
<dbReference type="OrthoDB" id="620680at2"/>
<dbReference type="eggNOG" id="ENOG5030RHD">
    <property type="taxonomic scope" value="Bacteria"/>
</dbReference>